<evidence type="ECO:0000256" key="3">
    <source>
        <dbReference type="ARBA" id="ARBA00022452"/>
    </source>
</evidence>
<accession>A0A1G9M6U1</accession>
<comment type="similarity">
    <text evidence="8 9">Belongs to the TonB-dependent receptor family.</text>
</comment>
<dbReference type="Gene3D" id="2.40.170.20">
    <property type="entry name" value="TonB-dependent receptor, beta-barrel domain"/>
    <property type="match status" value="1"/>
</dbReference>
<dbReference type="SUPFAM" id="SSF49464">
    <property type="entry name" value="Carboxypeptidase regulatory domain-like"/>
    <property type="match status" value="1"/>
</dbReference>
<evidence type="ECO:0000256" key="5">
    <source>
        <dbReference type="ARBA" id="ARBA00023077"/>
    </source>
</evidence>
<dbReference type="InterPro" id="IPR037066">
    <property type="entry name" value="Plug_dom_sf"/>
</dbReference>
<dbReference type="Gene3D" id="2.170.130.10">
    <property type="entry name" value="TonB-dependent receptor, plug domain"/>
    <property type="match status" value="1"/>
</dbReference>
<dbReference type="Pfam" id="PF13715">
    <property type="entry name" value="CarbopepD_reg_2"/>
    <property type="match status" value="1"/>
</dbReference>
<gene>
    <name evidence="12" type="ORF">SAMN05421813_101267</name>
</gene>
<dbReference type="GO" id="GO:0009279">
    <property type="term" value="C:cell outer membrane"/>
    <property type="evidence" value="ECO:0007669"/>
    <property type="project" value="UniProtKB-SubCell"/>
</dbReference>
<dbReference type="AlphaFoldDB" id="A0A1G9M6U1"/>
<keyword evidence="3 8" id="KW-1134">Transmembrane beta strand</keyword>
<comment type="subcellular location">
    <subcellularLocation>
        <location evidence="1 8">Cell outer membrane</location>
        <topology evidence="1 8">Multi-pass membrane protein</topology>
    </subcellularLocation>
</comment>
<dbReference type="InterPro" id="IPR036942">
    <property type="entry name" value="Beta-barrel_TonB_sf"/>
</dbReference>
<dbReference type="SUPFAM" id="SSF56935">
    <property type="entry name" value="Porins"/>
    <property type="match status" value="1"/>
</dbReference>
<evidence type="ECO:0000313" key="13">
    <source>
        <dbReference type="Proteomes" id="UP000199226"/>
    </source>
</evidence>
<evidence type="ECO:0000256" key="1">
    <source>
        <dbReference type="ARBA" id="ARBA00004571"/>
    </source>
</evidence>
<dbReference type="Pfam" id="PF07715">
    <property type="entry name" value="Plug"/>
    <property type="match status" value="1"/>
</dbReference>
<keyword evidence="12" id="KW-0675">Receptor</keyword>
<evidence type="ECO:0000256" key="9">
    <source>
        <dbReference type="RuleBase" id="RU003357"/>
    </source>
</evidence>
<dbReference type="InterPro" id="IPR000531">
    <property type="entry name" value="Beta-barrel_TonB"/>
</dbReference>
<dbReference type="PROSITE" id="PS52016">
    <property type="entry name" value="TONB_DEPENDENT_REC_3"/>
    <property type="match status" value="1"/>
</dbReference>
<dbReference type="Gene3D" id="2.60.40.1120">
    <property type="entry name" value="Carboxypeptidase-like, regulatory domain"/>
    <property type="match status" value="1"/>
</dbReference>
<keyword evidence="7 8" id="KW-0998">Cell outer membrane</keyword>
<keyword evidence="2 8" id="KW-0813">Transport</keyword>
<keyword evidence="13" id="KW-1185">Reference proteome</keyword>
<feature type="domain" description="TonB-dependent receptor plug" evidence="11">
    <location>
        <begin position="280"/>
        <end position="357"/>
    </location>
</feature>
<evidence type="ECO:0000256" key="7">
    <source>
        <dbReference type="ARBA" id="ARBA00023237"/>
    </source>
</evidence>
<name>A0A1G9M6U1_9SPHI</name>
<sequence>MNYKSPLLFAFFLLFVINVSAQVRTGLINVDFKNATISELVADIESKTDYHFYYKAAEFDSLRVNLSTNAVSVQFILNKAFNNTAFKFSIDQQNNIFLTKEAIIIAALPYGIFATERDSLKWINQKDPAIVAELSGSQEQVSSLDNKIVQIGTKSSQNKPGNVSLAGYLKDSKTGEPVIGASVFVENPRIGTYTDQFGYYSLVLPKGPHTLNIKALGIIDTKRRIVLYSEGKLDIEIQTQVLSLREVVISAENSKNVRNVQMGVEKLNISSIKQVPVAFGEADIIKVMLTLPGVKSVGEAGNGFNVRGGAVDQNLILFDDLTIYNPSHFFGFFSAFNPDVVKDVELYKSSIPSRFGGRLSSVLDVNSRDGNTKKLTGKAGIGLLTGRMSVEGPIIKDKTSFILGGRTTYSNWLLKMLPDDSGYKNSKASFYDVNLRLSHQINEKNNLYLTGYISDDNSNLSSDTTYAYSNKNMSMKWKHIFSNKLTAVFVGGFSRYQYDNQSDANPVNAYKMAFDINQTNGKANFNYYLSSKHTIDFGLSTTRYNLHPGSFQPLGSKSLVKPDVLASEQALESAAYIGDRFDLTSNLSLDLGLRYSMYNYLGPNSVNLYAPGLPKEEINTTGTKLYEKGDLIKTYHGPELRLSARYQISEDLSVKTGYNTLRQYIHLLTNSTAISPTDIWKLSDPNIKPQYGDQVSLGIYKNFKSNTIETSIEGYYKRLKDYLDYKSGASLVLNHHIETDVINTKGKAYGVEFLVKKLSGKLNGWLGYTYSRTLLKSDDPNAGQIVNQGDYYPSNFDKPHDFSLVGNYRFSHRVSASLNTTYSTGRPITVPVGKYYYAGSLRASYSGRNEFRAPDYFRTDFSLNIEGNHKIHQLTHSSWTIGVYNVTGRDNAYSTYFVSEKGVIKGYQLSIFGNAIPFVNYNIRF</sequence>
<dbReference type="InterPro" id="IPR039426">
    <property type="entry name" value="TonB-dep_rcpt-like"/>
</dbReference>
<protein>
    <submittedName>
        <fullName evidence="12">TonB-dependent Receptor Plug Domain</fullName>
    </submittedName>
</protein>
<dbReference type="EMBL" id="FNHH01000001">
    <property type="protein sequence ID" value="SDL70012.1"/>
    <property type="molecule type" value="Genomic_DNA"/>
</dbReference>
<dbReference type="STRING" id="990371.SAMN05421813_101267"/>
<dbReference type="Proteomes" id="UP000199226">
    <property type="component" value="Unassembled WGS sequence"/>
</dbReference>
<evidence type="ECO:0000256" key="6">
    <source>
        <dbReference type="ARBA" id="ARBA00023136"/>
    </source>
</evidence>
<evidence type="ECO:0000259" key="10">
    <source>
        <dbReference type="Pfam" id="PF00593"/>
    </source>
</evidence>
<keyword evidence="6 8" id="KW-0472">Membrane</keyword>
<dbReference type="OrthoDB" id="9803050at2"/>
<reference evidence="13" key="1">
    <citation type="submission" date="2016-10" db="EMBL/GenBank/DDBJ databases">
        <authorList>
            <person name="Varghese N."/>
            <person name="Submissions S."/>
        </authorList>
    </citation>
    <scope>NUCLEOTIDE SEQUENCE [LARGE SCALE GENOMIC DNA]</scope>
    <source>
        <strain evidence="13">DSM 24536</strain>
    </source>
</reference>
<keyword evidence="5 9" id="KW-0798">TonB box</keyword>
<feature type="domain" description="TonB-dependent receptor-like beta-barrel" evidence="10">
    <location>
        <begin position="434"/>
        <end position="886"/>
    </location>
</feature>
<evidence type="ECO:0000259" key="11">
    <source>
        <dbReference type="Pfam" id="PF07715"/>
    </source>
</evidence>
<dbReference type="Pfam" id="PF00593">
    <property type="entry name" value="TonB_dep_Rec_b-barrel"/>
    <property type="match status" value="1"/>
</dbReference>
<dbReference type="InterPro" id="IPR012910">
    <property type="entry name" value="Plug_dom"/>
</dbReference>
<evidence type="ECO:0000313" key="12">
    <source>
        <dbReference type="EMBL" id="SDL70012.1"/>
    </source>
</evidence>
<dbReference type="InterPro" id="IPR008969">
    <property type="entry name" value="CarboxyPept-like_regulatory"/>
</dbReference>
<keyword evidence="4 8" id="KW-0812">Transmembrane</keyword>
<dbReference type="RefSeq" id="WP_090698150.1">
    <property type="nucleotide sequence ID" value="NZ_FNHH01000001.1"/>
</dbReference>
<evidence type="ECO:0000256" key="4">
    <source>
        <dbReference type="ARBA" id="ARBA00022692"/>
    </source>
</evidence>
<organism evidence="12 13">
    <name type="scientific">Daejeonella rubra</name>
    <dbReference type="NCBI Taxonomy" id="990371"/>
    <lineage>
        <taxon>Bacteria</taxon>
        <taxon>Pseudomonadati</taxon>
        <taxon>Bacteroidota</taxon>
        <taxon>Sphingobacteriia</taxon>
        <taxon>Sphingobacteriales</taxon>
        <taxon>Sphingobacteriaceae</taxon>
        <taxon>Daejeonella</taxon>
    </lineage>
</organism>
<evidence type="ECO:0000256" key="8">
    <source>
        <dbReference type="PROSITE-ProRule" id="PRU01360"/>
    </source>
</evidence>
<evidence type="ECO:0000256" key="2">
    <source>
        <dbReference type="ARBA" id="ARBA00022448"/>
    </source>
</evidence>
<proteinExistence type="inferred from homology"/>